<dbReference type="InterPro" id="IPR045117">
    <property type="entry name" value="ATXN2-like"/>
</dbReference>
<dbReference type="PANTHER" id="PTHR12854:SF7">
    <property type="entry name" value="ATAXIN-2 HOMOLOG"/>
    <property type="match status" value="1"/>
</dbReference>
<feature type="compositionally biased region" description="Polar residues" evidence="1">
    <location>
        <begin position="1"/>
        <end position="14"/>
    </location>
</feature>
<evidence type="ECO:0000313" key="4">
    <source>
        <dbReference type="Proteomes" id="UP001497516"/>
    </source>
</evidence>
<dbReference type="GO" id="GO:0003729">
    <property type="term" value="F:mRNA binding"/>
    <property type="evidence" value="ECO:0007669"/>
    <property type="project" value="TreeGrafter"/>
</dbReference>
<dbReference type="Pfam" id="PF14438">
    <property type="entry name" value="SM-ATX"/>
    <property type="match status" value="1"/>
</dbReference>
<feature type="region of interest" description="Disordered" evidence="1">
    <location>
        <begin position="1"/>
        <end position="54"/>
    </location>
</feature>
<evidence type="ECO:0000313" key="3">
    <source>
        <dbReference type="EMBL" id="CAL1394416.1"/>
    </source>
</evidence>
<feature type="compositionally biased region" description="Polar residues" evidence="1">
    <location>
        <begin position="530"/>
        <end position="547"/>
    </location>
</feature>
<sequence>MNTQQTAQLKSSANGFARRRSERESGMRLENKHQSGKLNQNRSMNAIGTSKAPVYESPSRDRLVYLSTCLIGHPVEVRLKNGSIYSGTCHTTNVEQEFAIILKMARMTKDASYRGSKQEYVMKAPSTTLIIPGKEVAEVIAKDVPLTVAGQSNELQNERHEDILIDSSISHSRHVELDRELSPWVPDEDDPQCPGLENIFDGPWNRGWDQFETNKMLFGVKSTFDEELYTTRLEKGPRMRELEREATRIAREIEGEDTEDLHLAEERGINLGEDFDGDEEVRFSSVIRGRGLDDSGYDEDEDILLDNRNTETFGDVPASSGAKTDHLHRGTSNDSAGALLTSSVDEPQCSQSSNGSEFFQSNTYDHCRQQADDLPCKSSTSDSNGRSLYRNLEILRVAQGHDSINASIETKTVAVDAKLSKSNESQSSENSQTAGFDRGGLSADAPSVTISVKEMPPTEPEVVSVKPDGESSGVSACRQPGTFASGLDHAGATSASSHPAVSPSSSLIGSSSSENSTLNPHAKEFKFNPNAKSFTPSHSSPVRPTSPVSDGSYYFTPNVTTLPQMHGMPVGIGMGPSYSGHQHVLFNPQVAPLRSPQPYFHPSGPQYGQQMNLGHPRQVLYMPGYQPEMAYKGRDF</sequence>
<dbReference type="Proteomes" id="UP001497516">
    <property type="component" value="Chromosome 6"/>
</dbReference>
<keyword evidence="4" id="KW-1185">Reference proteome</keyword>
<feature type="compositionally biased region" description="Basic and acidic residues" evidence="1">
    <location>
        <begin position="19"/>
        <end position="33"/>
    </location>
</feature>
<dbReference type="InterPro" id="IPR009604">
    <property type="entry name" value="LsmAD_domain"/>
</dbReference>
<evidence type="ECO:0000259" key="2">
    <source>
        <dbReference type="SMART" id="SM01272"/>
    </source>
</evidence>
<evidence type="ECO:0000256" key="1">
    <source>
        <dbReference type="SAM" id="MobiDB-lite"/>
    </source>
</evidence>
<dbReference type="InterPro" id="IPR025852">
    <property type="entry name" value="SM_dom_ATX"/>
</dbReference>
<accession>A0AAV2F850</accession>
<dbReference type="PANTHER" id="PTHR12854">
    <property type="entry name" value="ATAXIN 2-RELATED"/>
    <property type="match status" value="1"/>
</dbReference>
<feature type="compositionally biased region" description="Low complexity" evidence="1">
    <location>
        <begin position="494"/>
        <end position="516"/>
    </location>
</feature>
<name>A0AAV2F850_9ROSI</name>
<gene>
    <name evidence="3" type="ORF">LTRI10_LOCUS34921</name>
</gene>
<dbReference type="GO" id="GO:0034063">
    <property type="term" value="P:stress granule assembly"/>
    <property type="evidence" value="ECO:0007669"/>
    <property type="project" value="TreeGrafter"/>
</dbReference>
<feature type="domain" description="LsmAD" evidence="2">
    <location>
        <begin position="218"/>
        <end position="289"/>
    </location>
</feature>
<dbReference type="AlphaFoldDB" id="A0AAV2F850"/>
<protein>
    <recommendedName>
        <fullName evidence="2">LsmAD domain-containing protein</fullName>
    </recommendedName>
</protein>
<dbReference type="Pfam" id="PF06741">
    <property type="entry name" value="LsmAD"/>
    <property type="match status" value="1"/>
</dbReference>
<organism evidence="3 4">
    <name type="scientific">Linum trigynum</name>
    <dbReference type="NCBI Taxonomy" id="586398"/>
    <lineage>
        <taxon>Eukaryota</taxon>
        <taxon>Viridiplantae</taxon>
        <taxon>Streptophyta</taxon>
        <taxon>Embryophyta</taxon>
        <taxon>Tracheophyta</taxon>
        <taxon>Spermatophyta</taxon>
        <taxon>Magnoliopsida</taxon>
        <taxon>eudicotyledons</taxon>
        <taxon>Gunneridae</taxon>
        <taxon>Pentapetalae</taxon>
        <taxon>rosids</taxon>
        <taxon>fabids</taxon>
        <taxon>Malpighiales</taxon>
        <taxon>Linaceae</taxon>
        <taxon>Linum</taxon>
    </lineage>
</organism>
<feature type="region of interest" description="Disordered" evidence="1">
    <location>
        <begin position="309"/>
        <end position="357"/>
    </location>
</feature>
<feature type="compositionally biased region" description="Low complexity" evidence="1">
    <location>
        <begin position="422"/>
        <end position="432"/>
    </location>
</feature>
<feature type="region of interest" description="Disordered" evidence="1">
    <location>
        <begin position="419"/>
        <end position="547"/>
    </location>
</feature>
<reference evidence="3 4" key="1">
    <citation type="submission" date="2024-04" db="EMBL/GenBank/DDBJ databases">
        <authorList>
            <person name="Fracassetti M."/>
        </authorList>
    </citation>
    <scope>NUCLEOTIDE SEQUENCE [LARGE SCALE GENOMIC DNA]</scope>
</reference>
<feature type="compositionally biased region" description="Polar residues" evidence="1">
    <location>
        <begin position="36"/>
        <end position="48"/>
    </location>
</feature>
<dbReference type="Gene3D" id="2.30.30.100">
    <property type="match status" value="1"/>
</dbReference>
<dbReference type="SMART" id="SM01272">
    <property type="entry name" value="LsmAD"/>
    <property type="match status" value="1"/>
</dbReference>
<dbReference type="EMBL" id="OZ034819">
    <property type="protein sequence ID" value="CAL1394416.1"/>
    <property type="molecule type" value="Genomic_DNA"/>
</dbReference>
<feature type="compositionally biased region" description="Polar residues" evidence="1">
    <location>
        <begin position="330"/>
        <end position="357"/>
    </location>
</feature>
<proteinExistence type="predicted"/>
<dbReference type="GO" id="GO:0010494">
    <property type="term" value="C:cytoplasmic stress granule"/>
    <property type="evidence" value="ECO:0007669"/>
    <property type="project" value="TreeGrafter"/>
</dbReference>